<dbReference type="EMBL" id="QFBC01000005">
    <property type="protein sequence ID" value="PWE55666.1"/>
    <property type="molecule type" value="Genomic_DNA"/>
</dbReference>
<proteinExistence type="inferred from homology"/>
<dbReference type="InterPro" id="IPR046373">
    <property type="entry name" value="Acyl-CoA_Oxase/DH_mid-dom_sf"/>
</dbReference>
<dbReference type="InterPro" id="IPR037069">
    <property type="entry name" value="AcylCoA_DH/ox_N_sf"/>
</dbReference>
<dbReference type="Proteomes" id="UP000245252">
    <property type="component" value="Unassembled WGS sequence"/>
</dbReference>
<keyword evidence="1" id="KW-0560">Oxidoreductase</keyword>
<dbReference type="SUPFAM" id="SSF47203">
    <property type="entry name" value="Acyl-CoA dehydrogenase C-terminal domain-like"/>
    <property type="match status" value="1"/>
</dbReference>
<dbReference type="Gene3D" id="1.20.140.10">
    <property type="entry name" value="Butyryl-CoA Dehydrogenase, subunit A, domain 3"/>
    <property type="match status" value="1"/>
</dbReference>
<reference evidence="5 6" key="1">
    <citation type="submission" date="2018-05" db="EMBL/GenBank/DDBJ databases">
        <title>The draft genome of strain NS-104.</title>
        <authorList>
            <person name="Hang P."/>
            <person name="Jiang J."/>
        </authorList>
    </citation>
    <scope>NUCLEOTIDE SEQUENCE [LARGE SCALE GENOMIC DNA]</scope>
    <source>
        <strain evidence="5 6">NS-104</strain>
    </source>
</reference>
<dbReference type="InterPro" id="IPR009100">
    <property type="entry name" value="AcylCoA_DH/oxidase_NM_dom_sf"/>
</dbReference>
<dbReference type="InterPro" id="IPR036250">
    <property type="entry name" value="AcylCo_DH-like_C"/>
</dbReference>
<feature type="domain" description="Acyl-CoA dehydrogenase C-terminal" evidence="4">
    <location>
        <begin position="245"/>
        <end position="366"/>
    </location>
</feature>
<dbReference type="PIRSF" id="PIRSF016578">
    <property type="entry name" value="HsaA"/>
    <property type="match status" value="1"/>
</dbReference>
<comment type="caution">
    <text evidence="5">The sequence shown here is derived from an EMBL/GenBank/DDBJ whole genome shotgun (WGS) entry which is preliminary data.</text>
</comment>
<dbReference type="Pfam" id="PF02771">
    <property type="entry name" value="Acyl-CoA_dh_N"/>
    <property type="match status" value="1"/>
</dbReference>
<dbReference type="SUPFAM" id="SSF56645">
    <property type="entry name" value="Acyl-CoA dehydrogenase NM domain-like"/>
    <property type="match status" value="1"/>
</dbReference>
<evidence type="ECO:0000313" key="6">
    <source>
        <dbReference type="Proteomes" id="UP000245252"/>
    </source>
</evidence>
<feature type="domain" description="Acyl-CoA dehydrogenase/oxidase N-terminal" evidence="3">
    <location>
        <begin position="28"/>
        <end position="127"/>
    </location>
</feature>
<name>A0A2U2DQS1_9HYPH</name>
<dbReference type="GO" id="GO:0050660">
    <property type="term" value="F:flavin adenine dinucleotide binding"/>
    <property type="evidence" value="ECO:0007669"/>
    <property type="project" value="InterPro"/>
</dbReference>
<dbReference type="GO" id="GO:0005737">
    <property type="term" value="C:cytoplasm"/>
    <property type="evidence" value="ECO:0007669"/>
    <property type="project" value="TreeGrafter"/>
</dbReference>
<dbReference type="OrthoDB" id="6184213at2"/>
<dbReference type="InterPro" id="IPR050741">
    <property type="entry name" value="Acyl-CoA_dehydrogenase"/>
</dbReference>
<evidence type="ECO:0000256" key="2">
    <source>
        <dbReference type="ARBA" id="ARBA00049661"/>
    </source>
</evidence>
<keyword evidence="6" id="KW-1185">Reference proteome</keyword>
<dbReference type="Gene3D" id="1.10.540.10">
    <property type="entry name" value="Acyl-CoA dehydrogenase/oxidase, N-terminal domain"/>
    <property type="match status" value="1"/>
</dbReference>
<dbReference type="PANTHER" id="PTHR48083:SF19">
    <property type="entry name" value="FLAVIN-DEPENDENT MONOOXYGENASE, OXYGENASE SUBUNIT HSAA"/>
    <property type="match status" value="1"/>
</dbReference>
<dbReference type="GO" id="GO:0033539">
    <property type="term" value="P:fatty acid beta-oxidation using acyl-CoA dehydrogenase"/>
    <property type="evidence" value="ECO:0007669"/>
    <property type="project" value="TreeGrafter"/>
</dbReference>
<evidence type="ECO:0000313" key="5">
    <source>
        <dbReference type="EMBL" id="PWE55666.1"/>
    </source>
</evidence>
<dbReference type="GO" id="GO:0016712">
    <property type="term" value="F:oxidoreductase activity, acting on paired donors, with incorporation or reduction of molecular oxygen, reduced flavin or flavoprotein as one donor, and incorporation of one atom of oxygen"/>
    <property type="evidence" value="ECO:0007669"/>
    <property type="project" value="TreeGrafter"/>
</dbReference>
<dbReference type="PANTHER" id="PTHR48083">
    <property type="entry name" value="MEDIUM-CHAIN SPECIFIC ACYL-COA DEHYDROGENASE, MITOCHONDRIAL-RELATED"/>
    <property type="match status" value="1"/>
</dbReference>
<dbReference type="GO" id="GO:0003995">
    <property type="term" value="F:acyl-CoA dehydrogenase activity"/>
    <property type="evidence" value="ECO:0007669"/>
    <property type="project" value="TreeGrafter"/>
</dbReference>
<comment type="similarity">
    <text evidence="2">Belongs to the HpaH/HsaA monooxygenase family.</text>
</comment>
<dbReference type="InterPro" id="IPR013786">
    <property type="entry name" value="AcylCoA_DH/ox_N"/>
</dbReference>
<dbReference type="RefSeq" id="WP_109458743.1">
    <property type="nucleotide sequence ID" value="NZ_QFBC01000005.1"/>
</dbReference>
<evidence type="ECO:0000259" key="3">
    <source>
        <dbReference type="Pfam" id="PF02771"/>
    </source>
</evidence>
<sequence length="396" mass="42284">MGTVSHLHDRTRPVAHRIASEEEALDIARTLAGEFAPGASDRDINRVLPYAELDLLAQSGLLGITLPSEYDGIDVSNAVLADVIAILAEADSAIAEVPQSHFQFIEALRLAGTEEQKKFFYARALAGDLFAGAIVEQPRAENGQPTRLTSEGIGHRINSRKYYSTGVLFSDWVVVSALDLQEKPVFALLSRKADGLQVIDDWDGFGQRTAASGTTVLQNVYVNADSVVRDKTAEPHSTIASIGQIIHASIDLGIARAAFADLLGFLRSKSATDIVGDPLAHSRIGQIVVALEAATAMLERAGKKIDFAQVNGNDAQIAQAVVSAAAARATASRTALDVVDALFELAGPAATKIGLNFDRHWRNIRTHMADEPLRRIHRELGTTQLSSASIAPGSPA</sequence>
<organism evidence="5 6">
    <name type="scientific">Metarhizobium album</name>
    <dbReference type="NCBI Taxonomy" id="2182425"/>
    <lineage>
        <taxon>Bacteria</taxon>
        <taxon>Pseudomonadati</taxon>
        <taxon>Pseudomonadota</taxon>
        <taxon>Alphaproteobacteria</taxon>
        <taxon>Hyphomicrobiales</taxon>
        <taxon>Rhizobiaceae</taxon>
        <taxon>Metarhizobium</taxon>
    </lineage>
</organism>
<dbReference type="AlphaFoldDB" id="A0A2U2DQS1"/>
<dbReference type="InterPro" id="IPR013107">
    <property type="entry name" value="Acyl-CoA_DH_C"/>
</dbReference>
<accession>A0A2U2DQS1</accession>
<evidence type="ECO:0000256" key="1">
    <source>
        <dbReference type="ARBA" id="ARBA00023002"/>
    </source>
</evidence>
<dbReference type="Pfam" id="PF08028">
    <property type="entry name" value="Acyl-CoA_dh_2"/>
    <property type="match status" value="1"/>
</dbReference>
<protein>
    <submittedName>
        <fullName evidence="5">SfnB family sulfur acquisition oxidoreductase</fullName>
    </submittedName>
</protein>
<gene>
    <name evidence="5" type="ORF">DEM27_13350</name>
</gene>
<dbReference type="Gene3D" id="2.40.110.10">
    <property type="entry name" value="Butyryl-CoA Dehydrogenase, subunit A, domain 2"/>
    <property type="match status" value="1"/>
</dbReference>
<evidence type="ECO:0000259" key="4">
    <source>
        <dbReference type="Pfam" id="PF08028"/>
    </source>
</evidence>